<gene>
    <name evidence="15" type="primary">LOC106523668</name>
</gene>
<dbReference type="OrthoDB" id="10012075at2759"/>
<dbReference type="SMART" id="SM00409">
    <property type="entry name" value="IG"/>
    <property type="match status" value="4"/>
</dbReference>
<dbReference type="InterPro" id="IPR051713">
    <property type="entry name" value="T-cell_Activation_Regulation"/>
</dbReference>
<evidence type="ECO:0000256" key="3">
    <source>
        <dbReference type="ARBA" id="ARBA00022692"/>
    </source>
</evidence>
<dbReference type="PANTHER" id="PTHR25466:SF14">
    <property type="entry name" value="BUTYROPHILIN SUBFAMILY 2 MEMBER A2-LIKE-RELATED"/>
    <property type="match status" value="1"/>
</dbReference>
<name>A0A2I4BY09_AUSLI</name>
<dbReference type="RefSeq" id="XP_013872635.1">
    <property type="nucleotide sequence ID" value="XM_014017181.1"/>
</dbReference>
<evidence type="ECO:0000256" key="4">
    <source>
        <dbReference type="ARBA" id="ARBA00022729"/>
    </source>
</evidence>
<feature type="chain" id="PRO_5014147850" evidence="12">
    <location>
        <begin position="20"/>
        <end position="524"/>
    </location>
</feature>
<evidence type="ECO:0000259" key="13">
    <source>
        <dbReference type="PROSITE" id="PS50835"/>
    </source>
</evidence>
<dbReference type="PROSITE" id="PS50835">
    <property type="entry name" value="IG_LIKE"/>
    <property type="match status" value="3"/>
</dbReference>
<feature type="signal peptide" evidence="12">
    <location>
        <begin position="1"/>
        <end position="19"/>
    </location>
</feature>
<keyword evidence="10" id="KW-0393">Immunoglobulin domain</keyword>
<keyword evidence="6 11" id="KW-0472">Membrane</keyword>
<feature type="domain" description="Ig-like" evidence="13">
    <location>
        <begin position="15"/>
        <end position="127"/>
    </location>
</feature>
<dbReference type="GO" id="GO:0006955">
    <property type="term" value="P:immune response"/>
    <property type="evidence" value="ECO:0007669"/>
    <property type="project" value="TreeGrafter"/>
</dbReference>
<dbReference type="InterPro" id="IPR013783">
    <property type="entry name" value="Ig-like_fold"/>
</dbReference>
<dbReference type="KEGG" id="alim:106523668"/>
<keyword evidence="4 12" id="KW-0732">Signal</keyword>
<sequence>MRMRMKMLVVLWTLLQVSQQVSELERSEGDLFVLLPCQHHILEPDNTTVVWVRQDLRPSTVHWREPGGDKLEDQNELYRGRTSMKEDALETGDLSLNLRHLQLSDSGTYTCTVRTSRGGQQNLNDVDLQVKEQYHPWWPGVVLLVLLVLVLVLSGGLMYQFRHHFMPGYKTDVEVDSGVESVLLPCRTTLDLPESVKVEWKNRDKNKIHVFKKNSGQSKEQLMFYRDRTEMKEDLLRSGDLSLTLKHPTRADTDIYTCTAYSRRRTVQVKKKVKLKVKVPQVEVESGAESVLLSCQTTVHLTEDTKVEWRDSDNWLVHSVLNGSDQLQKQDWFYRNRTMMDKDMLRTGDLSLTLMNPTDRDEDTFTCTVYNREGDILMKKQIQLKVQDFQVEVEEGAESAVLPFRTTSELLTDTKLMWWRYSPGPVMRVSEYPPQRLKHQSRSRTRVNEDCLRTGDLSLTLTHLTDEDFGSYRCGVYKKGKLLMWTTVHLKAKGRVQVQSQTEDMRSRSVSVEMTPLMTQMEDG</sequence>
<keyword evidence="7" id="KW-1015">Disulfide bond</keyword>
<dbReference type="GeneID" id="106523668"/>
<evidence type="ECO:0000256" key="9">
    <source>
        <dbReference type="ARBA" id="ARBA00023180"/>
    </source>
</evidence>
<dbReference type="InterPro" id="IPR007110">
    <property type="entry name" value="Ig-like_dom"/>
</dbReference>
<proteinExistence type="predicted"/>
<protein>
    <submittedName>
        <fullName evidence="15">Uncharacterized protein LOC106523668</fullName>
    </submittedName>
</protein>
<keyword evidence="5 11" id="KW-1133">Transmembrane helix</keyword>
<dbReference type="GO" id="GO:0071222">
    <property type="term" value="P:cellular response to lipopolysaccharide"/>
    <property type="evidence" value="ECO:0007669"/>
    <property type="project" value="TreeGrafter"/>
</dbReference>
<feature type="domain" description="Ig-like" evidence="13">
    <location>
        <begin position="139"/>
        <end position="268"/>
    </location>
</feature>
<evidence type="ECO:0000256" key="11">
    <source>
        <dbReference type="SAM" id="Phobius"/>
    </source>
</evidence>
<keyword evidence="9" id="KW-0325">Glycoprotein</keyword>
<dbReference type="AlphaFoldDB" id="A0A2I4BY09"/>
<reference evidence="15" key="1">
    <citation type="submission" date="2025-08" db="UniProtKB">
        <authorList>
            <consortium name="RefSeq"/>
        </authorList>
    </citation>
    <scope>IDENTIFICATION</scope>
</reference>
<keyword evidence="3 11" id="KW-0812">Transmembrane</keyword>
<dbReference type="GO" id="GO:0031295">
    <property type="term" value="P:T cell costimulation"/>
    <property type="evidence" value="ECO:0007669"/>
    <property type="project" value="TreeGrafter"/>
</dbReference>
<dbReference type="GO" id="GO:0007166">
    <property type="term" value="P:cell surface receptor signaling pathway"/>
    <property type="evidence" value="ECO:0007669"/>
    <property type="project" value="TreeGrafter"/>
</dbReference>
<organism evidence="14 15">
    <name type="scientific">Austrofundulus limnaeus</name>
    <name type="common">Annual killifish</name>
    <dbReference type="NCBI Taxonomy" id="52670"/>
    <lineage>
        <taxon>Eukaryota</taxon>
        <taxon>Metazoa</taxon>
        <taxon>Chordata</taxon>
        <taxon>Craniata</taxon>
        <taxon>Vertebrata</taxon>
        <taxon>Euteleostomi</taxon>
        <taxon>Actinopterygii</taxon>
        <taxon>Neopterygii</taxon>
        <taxon>Teleostei</taxon>
        <taxon>Neoteleostei</taxon>
        <taxon>Acanthomorphata</taxon>
        <taxon>Ovalentaria</taxon>
        <taxon>Atherinomorphae</taxon>
        <taxon>Cyprinodontiformes</taxon>
        <taxon>Rivulidae</taxon>
        <taxon>Austrofundulus</taxon>
    </lineage>
</organism>
<dbReference type="PANTHER" id="PTHR25466">
    <property type="entry name" value="T-LYMPHOCYTE ACTIVATION ANTIGEN"/>
    <property type="match status" value="1"/>
</dbReference>
<evidence type="ECO:0000256" key="10">
    <source>
        <dbReference type="ARBA" id="ARBA00023319"/>
    </source>
</evidence>
<dbReference type="FunCoup" id="A0A2I4BY09">
    <property type="interactions" value="167"/>
</dbReference>
<dbReference type="Pfam" id="PF07686">
    <property type="entry name" value="V-set"/>
    <property type="match status" value="2"/>
</dbReference>
<evidence type="ECO:0000256" key="8">
    <source>
        <dbReference type="ARBA" id="ARBA00023170"/>
    </source>
</evidence>
<feature type="domain" description="Ig-like" evidence="13">
    <location>
        <begin position="271"/>
        <end position="383"/>
    </location>
</feature>
<dbReference type="InterPro" id="IPR036179">
    <property type="entry name" value="Ig-like_dom_sf"/>
</dbReference>
<dbReference type="GO" id="GO:0042102">
    <property type="term" value="P:positive regulation of T cell proliferation"/>
    <property type="evidence" value="ECO:0007669"/>
    <property type="project" value="TreeGrafter"/>
</dbReference>
<dbReference type="SUPFAM" id="SSF48726">
    <property type="entry name" value="Immunoglobulin"/>
    <property type="match status" value="4"/>
</dbReference>
<evidence type="ECO:0000256" key="7">
    <source>
        <dbReference type="ARBA" id="ARBA00023157"/>
    </source>
</evidence>
<dbReference type="Gene3D" id="2.60.40.10">
    <property type="entry name" value="Immunoglobulins"/>
    <property type="match status" value="4"/>
</dbReference>
<dbReference type="InterPro" id="IPR003599">
    <property type="entry name" value="Ig_sub"/>
</dbReference>
<evidence type="ECO:0000313" key="15">
    <source>
        <dbReference type="RefSeq" id="XP_013872635.1"/>
    </source>
</evidence>
<feature type="transmembrane region" description="Helical" evidence="11">
    <location>
        <begin position="137"/>
        <end position="159"/>
    </location>
</feature>
<evidence type="ECO:0000256" key="6">
    <source>
        <dbReference type="ARBA" id="ARBA00023136"/>
    </source>
</evidence>
<dbReference type="SMART" id="SM00406">
    <property type="entry name" value="IGv"/>
    <property type="match status" value="3"/>
</dbReference>
<comment type="subcellular location">
    <subcellularLocation>
        <location evidence="1">Cell membrane</location>
        <topology evidence="1">Single-pass type I membrane protein</topology>
    </subcellularLocation>
</comment>
<dbReference type="InterPro" id="IPR013106">
    <property type="entry name" value="Ig_V-set"/>
</dbReference>
<evidence type="ECO:0000256" key="1">
    <source>
        <dbReference type="ARBA" id="ARBA00004251"/>
    </source>
</evidence>
<evidence type="ECO:0000256" key="12">
    <source>
        <dbReference type="SAM" id="SignalP"/>
    </source>
</evidence>
<dbReference type="InParanoid" id="A0A2I4BY09"/>
<accession>A0A2I4BY09</accession>
<dbReference type="Proteomes" id="UP000192220">
    <property type="component" value="Unplaced"/>
</dbReference>
<keyword evidence="2" id="KW-1003">Cell membrane</keyword>
<evidence type="ECO:0000313" key="14">
    <source>
        <dbReference type="Proteomes" id="UP000192220"/>
    </source>
</evidence>
<evidence type="ECO:0000256" key="5">
    <source>
        <dbReference type="ARBA" id="ARBA00022989"/>
    </source>
</evidence>
<dbReference type="GO" id="GO:0009897">
    <property type="term" value="C:external side of plasma membrane"/>
    <property type="evidence" value="ECO:0007669"/>
    <property type="project" value="TreeGrafter"/>
</dbReference>
<dbReference type="GO" id="GO:0042130">
    <property type="term" value="P:negative regulation of T cell proliferation"/>
    <property type="evidence" value="ECO:0007669"/>
    <property type="project" value="TreeGrafter"/>
</dbReference>
<keyword evidence="8" id="KW-0675">Receptor</keyword>
<evidence type="ECO:0000256" key="2">
    <source>
        <dbReference type="ARBA" id="ARBA00022475"/>
    </source>
</evidence>
<keyword evidence="14" id="KW-1185">Reference proteome</keyword>